<comment type="subcellular location">
    <subcellularLocation>
        <location evidence="1">Membrane</location>
        <topology evidence="1">Multi-pass membrane protein</topology>
    </subcellularLocation>
</comment>
<dbReference type="GO" id="GO:0016020">
    <property type="term" value="C:membrane"/>
    <property type="evidence" value="ECO:0007669"/>
    <property type="project" value="UniProtKB-SubCell"/>
</dbReference>
<dbReference type="EMBL" id="JACBKZ010000001">
    <property type="protein sequence ID" value="KAF5961827.1"/>
    <property type="molecule type" value="Genomic_DNA"/>
</dbReference>
<feature type="transmembrane region" description="Helical" evidence="5">
    <location>
        <begin position="52"/>
        <end position="75"/>
    </location>
</feature>
<evidence type="ECO:0000313" key="7">
    <source>
        <dbReference type="Proteomes" id="UP000593564"/>
    </source>
</evidence>
<organism evidence="6 7">
    <name type="scientific">Camellia sinensis</name>
    <name type="common">Tea plant</name>
    <name type="synonym">Thea sinensis</name>
    <dbReference type="NCBI Taxonomy" id="4442"/>
    <lineage>
        <taxon>Eukaryota</taxon>
        <taxon>Viridiplantae</taxon>
        <taxon>Streptophyta</taxon>
        <taxon>Embryophyta</taxon>
        <taxon>Tracheophyta</taxon>
        <taxon>Spermatophyta</taxon>
        <taxon>Magnoliopsida</taxon>
        <taxon>eudicotyledons</taxon>
        <taxon>Gunneridae</taxon>
        <taxon>Pentapetalae</taxon>
        <taxon>asterids</taxon>
        <taxon>Ericales</taxon>
        <taxon>Theaceae</taxon>
        <taxon>Camellia</taxon>
    </lineage>
</organism>
<keyword evidence="5" id="KW-1133">Transmembrane helix</keyword>
<feature type="transmembrane region" description="Helical" evidence="5">
    <location>
        <begin position="12"/>
        <end position="31"/>
    </location>
</feature>
<dbReference type="AlphaFoldDB" id="A0A7J7IB59"/>
<sequence length="128" mass="13969">MEELMKNQIFATHAIAAAGSVTLGTVLTYPLDTIKVLIQVLDRVKTLSGNAGLCSGFGWLMLGRILGAGACFGTYEILTAFYKLYSSFYVQLEVIVFVLNIILCAVSKVPGNVDMVIFPNYVSELVFF</sequence>
<evidence type="ECO:0000256" key="4">
    <source>
        <dbReference type="PROSITE-ProRule" id="PRU00282"/>
    </source>
</evidence>
<feature type="repeat" description="Solcar" evidence="4">
    <location>
        <begin position="8"/>
        <end position="81"/>
    </location>
</feature>
<evidence type="ECO:0000313" key="6">
    <source>
        <dbReference type="EMBL" id="KAF5961827.1"/>
    </source>
</evidence>
<dbReference type="Gene3D" id="1.50.40.10">
    <property type="entry name" value="Mitochondrial carrier domain"/>
    <property type="match status" value="1"/>
</dbReference>
<evidence type="ECO:0000256" key="3">
    <source>
        <dbReference type="ARBA" id="ARBA00023136"/>
    </source>
</evidence>
<keyword evidence="2 4" id="KW-0812">Transmembrane</keyword>
<name>A0A7J7IB59_CAMSI</name>
<keyword evidence="7" id="KW-1185">Reference proteome</keyword>
<evidence type="ECO:0000256" key="1">
    <source>
        <dbReference type="ARBA" id="ARBA00004141"/>
    </source>
</evidence>
<reference evidence="6 7" key="2">
    <citation type="submission" date="2020-07" db="EMBL/GenBank/DDBJ databases">
        <title>Genome assembly of wild tea tree DASZ reveals pedigree and selection history of tea varieties.</title>
        <authorList>
            <person name="Zhang W."/>
        </authorList>
    </citation>
    <scope>NUCLEOTIDE SEQUENCE [LARGE SCALE GENOMIC DNA]</scope>
    <source>
        <strain evidence="7">cv. G240</strain>
        <tissue evidence="6">Leaf</tissue>
    </source>
</reference>
<proteinExistence type="predicted"/>
<accession>A0A7J7IB59</accession>
<keyword evidence="3 4" id="KW-0472">Membrane</keyword>
<dbReference type="SUPFAM" id="SSF103506">
    <property type="entry name" value="Mitochondrial carrier"/>
    <property type="match status" value="1"/>
</dbReference>
<evidence type="ECO:0000256" key="5">
    <source>
        <dbReference type="SAM" id="Phobius"/>
    </source>
</evidence>
<dbReference type="InterPro" id="IPR018108">
    <property type="entry name" value="MCP_transmembrane"/>
</dbReference>
<dbReference type="PROSITE" id="PS50920">
    <property type="entry name" value="SOLCAR"/>
    <property type="match status" value="1"/>
</dbReference>
<comment type="caution">
    <text evidence="6">The sequence shown here is derived from an EMBL/GenBank/DDBJ whole genome shotgun (WGS) entry which is preliminary data.</text>
</comment>
<reference evidence="7" key="1">
    <citation type="journal article" date="2020" name="Nat. Commun.">
        <title>Genome assembly of wild tea tree DASZ reveals pedigree and selection history of tea varieties.</title>
        <authorList>
            <person name="Zhang W."/>
            <person name="Zhang Y."/>
            <person name="Qiu H."/>
            <person name="Guo Y."/>
            <person name="Wan H."/>
            <person name="Zhang X."/>
            <person name="Scossa F."/>
            <person name="Alseekh S."/>
            <person name="Zhang Q."/>
            <person name="Wang P."/>
            <person name="Xu L."/>
            <person name="Schmidt M.H."/>
            <person name="Jia X."/>
            <person name="Li D."/>
            <person name="Zhu A."/>
            <person name="Guo F."/>
            <person name="Chen W."/>
            <person name="Ni D."/>
            <person name="Usadel B."/>
            <person name="Fernie A.R."/>
            <person name="Wen W."/>
        </authorList>
    </citation>
    <scope>NUCLEOTIDE SEQUENCE [LARGE SCALE GENOMIC DNA]</scope>
    <source>
        <strain evidence="7">cv. G240</strain>
    </source>
</reference>
<evidence type="ECO:0000256" key="2">
    <source>
        <dbReference type="ARBA" id="ARBA00022692"/>
    </source>
</evidence>
<dbReference type="Proteomes" id="UP000593564">
    <property type="component" value="Unassembled WGS sequence"/>
</dbReference>
<dbReference type="InterPro" id="IPR023395">
    <property type="entry name" value="MCP_dom_sf"/>
</dbReference>
<gene>
    <name evidence="6" type="ORF">HYC85_003036</name>
</gene>
<feature type="transmembrane region" description="Helical" evidence="5">
    <location>
        <begin position="87"/>
        <end position="106"/>
    </location>
</feature>
<protein>
    <submittedName>
        <fullName evidence="6">Uncharacterized protein</fullName>
    </submittedName>
</protein>